<evidence type="ECO:0000313" key="1">
    <source>
        <dbReference type="EMBL" id="KIK45522.1"/>
    </source>
</evidence>
<dbReference type="Proteomes" id="UP000054485">
    <property type="component" value="Unassembled WGS sequence"/>
</dbReference>
<accession>A0A0D0BHH6</accession>
<protein>
    <submittedName>
        <fullName evidence="1">Uncharacterized protein</fullName>
    </submittedName>
</protein>
<gene>
    <name evidence="1" type="ORF">CY34DRAFT_801445</name>
</gene>
<organism evidence="1 2">
    <name type="scientific">Suillus luteus UH-Slu-Lm8-n1</name>
    <dbReference type="NCBI Taxonomy" id="930992"/>
    <lineage>
        <taxon>Eukaryota</taxon>
        <taxon>Fungi</taxon>
        <taxon>Dikarya</taxon>
        <taxon>Basidiomycota</taxon>
        <taxon>Agaricomycotina</taxon>
        <taxon>Agaricomycetes</taxon>
        <taxon>Agaricomycetidae</taxon>
        <taxon>Boletales</taxon>
        <taxon>Suillineae</taxon>
        <taxon>Suillaceae</taxon>
        <taxon>Suillus</taxon>
    </lineage>
</organism>
<reference evidence="1 2" key="1">
    <citation type="submission" date="2014-04" db="EMBL/GenBank/DDBJ databases">
        <authorList>
            <consortium name="DOE Joint Genome Institute"/>
            <person name="Kuo A."/>
            <person name="Ruytinx J."/>
            <person name="Rineau F."/>
            <person name="Colpaert J."/>
            <person name="Kohler A."/>
            <person name="Nagy L.G."/>
            <person name="Floudas D."/>
            <person name="Copeland A."/>
            <person name="Barry K.W."/>
            <person name="Cichocki N."/>
            <person name="Veneault-Fourrey C."/>
            <person name="LaButti K."/>
            <person name="Lindquist E.A."/>
            <person name="Lipzen A."/>
            <person name="Lundell T."/>
            <person name="Morin E."/>
            <person name="Murat C."/>
            <person name="Sun H."/>
            <person name="Tunlid A."/>
            <person name="Henrissat B."/>
            <person name="Grigoriev I.V."/>
            <person name="Hibbett D.S."/>
            <person name="Martin F."/>
            <person name="Nordberg H.P."/>
            <person name="Cantor M.N."/>
            <person name="Hua S.X."/>
        </authorList>
    </citation>
    <scope>NUCLEOTIDE SEQUENCE [LARGE SCALE GENOMIC DNA]</scope>
    <source>
        <strain evidence="1 2">UH-Slu-Lm8-n1</strain>
    </source>
</reference>
<dbReference type="OrthoDB" id="10310870at2759"/>
<dbReference type="HOGENOM" id="CLU_1587585_0_0_1"/>
<dbReference type="InParanoid" id="A0A0D0BHH6"/>
<dbReference type="EMBL" id="KN835171">
    <property type="protein sequence ID" value="KIK45522.1"/>
    <property type="molecule type" value="Genomic_DNA"/>
</dbReference>
<name>A0A0D0BHH6_9AGAM</name>
<keyword evidence="2" id="KW-1185">Reference proteome</keyword>
<sequence>MSYSDTNVIFLNEKSMKTTISGHIQQPKHYTSHRIYKTPQKFTTNKNIGTLRSKCPEHAAVLTNTRGSNEVSTSPPISRRRWFLLPCYPEKYILYISLATSRHRSPIYLNSTLACVPHARMKASCSGYIAMILTSFSLDKSPFAHDPTLEVLTQTNDSDPAPRVCRIR</sequence>
<dbReference type="AlphaFoldDB" id="A0A0D0BHH6"/>
<proteinExistence type="predicted"/>
<evidence type="ECO:0000313" key="2">
    <source>
        <dbReference type="Proteomes" id="UP000054485"/>
    </source>
</evidence>
<reference evidence="2" key="2">
    <citation type="submission" date="2015-01" db="EMBL/GenBank/DDBJ databases">
        <title>Evolutionary Origins and Diversification of the Mycorrhizal Mutualists.</title>
        <authorList>
            <consortium name="DOE Joint Genome Institute"/>
            <consortium name="Mycorrhizal Genomics Consortium"/>
            <person name="Kohler A."/>
            <person name="Kuo A."/>
            <person name="Nagy L.G."/>
            <person name="Floudas D."/>
            <person name="Copeland A."/>
            <person name="Barry K.W."/>
            <person name="Cichocki N."/>
            <person name="Veneault-Fourrey C."/>
            <person name="LaButti K."/>
            <person name="Lindquist E.A."/>
            <person name="Lipzen A."/>
            <person name="Lundell T."/>
            <person name="Morin E."/>
            <person name="Murat C."/>
            <person name="Riley R."/>
            <person name="Ohm R."/>
            <person name="Sun H."/>
            <person name="Tunlid A."/>
            <person name="Henrissat B."/>
            <person name="Grigoriev I.V."/>
            <person name="Hibbett D.S."/>
            <person name="Martin F."/>
        </authorList>
    </citation>
    <scope>NUCLEOTIDE SEQUENCE [LARGE SCALE GENOMIC DNA]</scope>
    <source>
        <strain evidence="2">UH-Slu-Lm8-n1</strain>
    </source>
</reference>